<organism evidence="5 6">
    <name type="scientific">Candidatus Ornithospirochaeta stercoravium</name>
    <dbReference type="NCBI Taxonomy" id="2840897"/>
    <lineage>
        <taxon>Bacteria</taxon>
        <taxon>Pseudomonadati</taxon>
        <taxon>Spirochaetota</taxon>
        <taxon>Spirochaetia</taxon>
        <taxon>Spirochaetales</taxon>
        <taxon>Spirochaetaceae</taxon>
        <taxon>Spirochaetaceae incertae sedis</taxon>
        <taxon>Candidatus Ornithospirochaeta</taxon>
    </lineage>
</organism>
<protein>
    <submittedName>
        <fullName evidence="5">GNAT family N-acetyltransferase</fullName>
    </submittedName>
</protein>
<evidence type="ECO:0000256" key="2">
    <source>
        <dbReference type="ARBA" id="ARBA00022679"/>
    </source>
</evidence>
<proteinExistence type="inferred from homology"/>
<feature type="domain" description="N-acetyltransferase" evidence="4">
    <location>
        <begin position="4"/>
        <end position="156"/>
    </location>
</feature>
<dbReference type="PANTHER" id="PTHR10545">
    <property type="entry name" value="DIAMINE N-ACETYLTRANSFERASE"/>
    <property type="match status" value="1"/>
</dbReference>
<sequence length="156" mass="18427">MNTLTFRNANENDIPLILTMIRELAAYENLLHEVKADEDTLRYNLFERRMAEVIFPVLDGKEIGFALFFHNFSTFLGKPGIYIEDLYIREEYRHGGYGKAMIELIKEIARERECGRVEWWCLDSNTPSIRFYKNIGAEAMTDWTVYRLSEDSMYSE</sequence>
<dbReference type="InterPro" id="IPR051016">
    <property type="entry name" value="Diverse_Substrate_AcTransf"/>
</dbReference>
<dbReference type="CDD" id="cd04301">
    <property type="entry name" value="NAT_SF"/>
    <property type="match status" value="1"/>
</dbReference>
<name>A0A9D9NCB7_9SPIO</name>
<evidence type="ECO:0000259" key="4">
    <source>
        <dbReference type="PROSITE" id="PS51186"/>
    </source>
</evidence>
<dbReference type="GO" id="GO:0008080">
    <property type="term" value="F:N-acetyltransferase activity"/>
    <property type="evidence" value="ECO:0007669"/>
    <property type="project" value="TreeGrafter"/>
</dbReference>
<dbReference type="EMBL" id="JADIMF010000010">
    <property type="protein sequence ID" value="MBO8468271.1"/>
    <property type="molecule type" value="Genomic_DNA"/>
</dbReference>
<accession>A0A9D9NCB7</accession>
<reference evidence="5" key="2">
    <citation type="journal article" date="2021" name="PeerJ">
        <title>Extensive microbial diversity within the chicken gut microbiome revealed by metagenomics and culture.</title>
        <authorList>
            <person name="Gilroy R."/>
            <person name="Ravi A."/>
            <person name="Getino M."/>
            <person name="Pursley I."/>
            <person name="Horton D.L."/>
            <person name="Alikhan N.F."/>
            <person name="Baker D."/>
            <person name="Gharbi K."/>
            <person name="Hall N."/>
            <person name="Watson M."/>
            <person name="Adriaenssens E.M."/>
            <person name="Foster-Nyarko E."/>
            <person name="Jarju S."/>
            <person name="Secka A."/>
            <person name="Antonio M."/>
            <person name="Oren A."/>
            <person name="Chaudhuri R.R."/>
            <person name="La Ragione R."/>
            <person name="Hildebrand F."/>
            <person name="Pallen M.J."/>
        </authorList>
    </citation>
    <scope>NUCLEOTIDE SEQUENCE</scope>
    <source>
        <strain evidence="5">14700</strain>
    </source>
</reference>
<comment type="caution">
    <text evidence="5">The sequence shown here is derived from an EMBL/GenBank/DDBJ whole genome shotgun (WGS) entry which is preliminary data.</text>
</comment>
<dbReference type="SUPFAM" id="SSF55729">
    <property type="entry name" value="Acyl-CoA N-acyltransferases (Nat)"/>
    <property type="match status" value="1"/>
</dbReference>
<dbReference type="PROSITE" id="PS51186">
    <property type="entry name" value="GNAT"/>
    <property type="match status" value="1"/>
</dbReference>
<dbReference type="AlphaFoldDB" id="A0A9D9NCB7"/>
<dbReference type="InterPro" id="IPR016181">
    <property type="entry name" value="Acyl_CoA_acyltransferase"/>
</dbReference>
<dbReference type="Gene3D" id="3.40.630.30">
    <property type="match status" value="1"/>
</dbReference>
<dbReference type="PANTHER" id="PTHR10545:SF29">
    <property type="entry name" value="GH14572P-RELATED"/>
    <property type="match status" value="1"/>
</dbReference>
<dbReference type="InterPro" id="IPR000182">
    <property type="entry name" value="GNAT_dom"/>
</dbReference>
<dbReference type="Pfam" id="PF00583">
    <property type="entry name" value="Acetyltransf_1"/>
    <property type="match status" value="1"/>
</dbReference>
<keyword evidence="3" id="KW-0012">Acyltransferase</keyword>
<dbReference type="FunFam" id="3.40.630.30:FF:000064">
    <property type="entry name" value="GNAT family acetyltransferase"/>
    <property type="match status" value="1"/>
</dbReference>
<evidence type="ECO:0000256" key="3">
    <source>
        <dbReference type="ARBA" id="ARBA00023315"/>
    </source>
</evidence>
<evidence type="ECO:0000313" key="5">
    <source>
        <dbReference type="EMBL" id="MBO8468271.1"/>
    </source>
</evidence>
<dbReference type="Proteomes" id="UP000810292">
    <property type="component" value="Unassembled WGS sequence"/>
</dbReference>
<reference evidence="5" key="1">
    <citation type="submission" date="2020-10" db="EMBL/GenBank/DDBJ databases">
        <authorList>
            <person name="Gilroy R."/>
        </authorList>
    </citation>
    <scope>NUCLEOTIDE SEQUENCE</scope>
    <source>
        <strain evidence="5">14700</strain>
    </source>
</reference>
<comment type="similarity">
    <text evidence="1">Belongs to the acetyltransferase family.</text>
</comment>
<keyword evidence="2" id="KW-0808">Transferase</keyword>
<evidence type="ECO:0000313" key="6">
    <source>
        <dbReference type="Proteomes" id="UP000810292"/>
    </source>
</evidence>
<evidence type="ECO:0000256" key="1">
    <source>
        <dbReference type="ARBA" id="ARBA00008694"/>
    </source>
</evidence>
<gene>
    <name evidence="5" type="ORF">IAA72_00615</name>
</gene>